<dbReference type="EMBL" id="CP034160">
    <property type="protein sequence ID" value="AZI55207.1"/>
    <property type="molecule type" value="Genomic_DNA"/>
</dbReference>
<reference evidence="3" key="1">
    <citation type="submission" date="2018-11" db="EMBL/GenBank/DDBJ databases">
        <title>Proposal to divide the Flavobacteriaceae and reorganize its genera based on Amino Acid Identity values calculated from whole genome sequences.</title>
        <authorList>
            <person name="Nicholson A.C."/>
            <person name="Gulvik C.A."/>
            <person name="Whitney A.M."/>
            <person name="Sheth M."/>
            <person name="Batra D."/>
            <person name="Pryor J."/>
            <person name="Bernardet J.-F."/>
            <person name="Hugo C."/>
            <person name="Kampfer P."/>
            <person name="Newman J.D."/>
            <person name="McQuiston J.R."/>
        </authorList>
    </citation>
    <scope>NUCLEOTIDE SEQUENCE [LARGE SCALE GENOMIC DNA]</scope>
    <source>
        <strain evidence="3">H6466</strain>
    </source>
</reference>
<proteinExistence type="predicted"/>
<organism evidence="2 3">
    <name type="scientific">Epilithonimonas vandammei</name>
    <dbReference type="NCBI Taxonomy" id="2487072"/>
    <lineage>
        <taxon>Bacteria</taxon>
        <taxon>Pseudomonadati</taxon>
        <taxon>Bacteroidota</taxon>
        <taxon>Flavobacteriia</taxon>
        <taxon>Flavobacteriales</taxon>
        <taxon>Weeksellaceae</taxon>
        <taxon>Chryseobacterium group</taxon>
        <taxon>Epilithonimonas</taxon>
    </lineage>
</organism>
<dbReference type="Proteomes" id="UP000272316">
    <property type="component" value="Chromosome"/>
</dbReference>
<accession>A0A3G8ZF35</accession>
<name>A0A3G8ZF35_9FLAO</name>
<dbReference type="InterPro" id="IPR006827">
    <property type="entry name" value="Lant_deHydtase_N"/>
</dbReference>
<evidence type="ECO:0000259" key="1">
    <source>
        <dbReference type="Pfam" id="PF04738"/>
    </source>
</evidence>
<feature type="domain" description="Lantibiotic dehydratase N-terminal" evidence="1">
    <location>
        <begin position="43"/>
        <end position="694"/>
    </location>
</feature>
<gene>
    <name evidence="2" type="ORF">EIB75_08100</name>
</gene>
<dbReference type="RefSeq" id="WP_124986327.1">
    <property type="nucleotide sequence ID" value="NZ_CP034160.1"/>
</dbReference>
<dbReference type="Pfam" id="PF04738">
    <property type="entry name" value="Lant_dehydr_N"/>
    <property type="match status" value="1"/>
</dbReference>
<protein>
    <submittedName>
        <fullName evidence="2">Lantibiotic dehydratase</fullName>
    </submittedName>
</protein>
<evidence type="ECO:0000313" key="3">
    <source>
        <dbReference type="Proteomes" id="UP000272316"/>
    </source>
</evidence>
<evidence type="ECO:0000313" key="2">
    <source>
        <dbReference type="EMBL" id="AZI55207.1"/>
    </source>
</evidence>
<dbReference type="AlphaFoldDB" id="A0A3G8ZF35"/>
<sequence length="733" mass="86246">MPRFPYIFFDNFVVRVPLLPYKEFQEIFSESTNDEKLLEIFERSIFKESIYLASSELYREMEKSLNSDVNTIRNSQSRLKNTLLKYFNRMSNRCTPFGLFSGVAIGYFDKEEFFPKRYSDWQKLRETKVDMNFLVSLSHHLLSVPDIKEQLLFFPNNSIYIIGNKIRYIEYETKGMNRYYSISSAPFSKELERILGFSKDGKTVSQLSTFIKNEEISSEEVLEYIEELIVNRVLVSELKPNISGIDFLDSIISVLNRIEAHKVKSILVDVKSKVSELDNYFENHISSYTEIEKLIETLNVKYEQKYLFQTDLYFDNKVRLSHQWKRELKKGISFLSKTTLSNFQNTHLEKFKTGFYERFGSEEIPLAFALDTETGIDYRQDVQAKDKHPYLEDLELPLSKKKGNLELRLNPFQIILNEKLQEAFLERKYSIELLDEDFSGFEENWNDLANTLYFTGEFVSVNNDKKMVLNFGSGNASKLLARFYSEKSDINPLIKEISKKEKEFSPDSILAEIIHLPEARTGNILRRPQIREYEIPYIAKSVLPKENQIPIQDLYLSIKNEKLVLRSKSRNKEVIPSLTNAHNYSSNSLPVYHFLCDLGNQNTRPALYFDWGDLGSIYHFLPRIEYGNMIFSKARWKINANEIKSFLSLLKDADKENTISQVENWRKKRQIPQWIQWTKLDNTLVINLKNWDLVNLFFLSVKNENKVVAEEFLCNEDENFASQFIFPLYKDLD</sequence>
<dbReference type="KEGG" id="eva:EIB75_08100"/>